<dbReference type="PANTHER" id="PTHR38011:SF7">
    <property type="entry name" value="2,5-DIAMINO-6-RIBOSYLAMINO-4(3H)-PYRIMIDINONE 5'-PHOSPHATE REDUCTASE"/>
    <property type="match status" value="1"/>
</dbReference>
<dbReference type="Proteomes" id="UP000462362">
    <property type="component" value="Unassembled WGS sequence"/>
</dbReference>
<dbReference type="Gene3D" id="3.40.430.10">
    <property type="entry name" value="Dihydrofolate Reductase, subunit A"/>
    <property type="match status" value="1"/>
</dbReference>
<dbReference type="InterPro" id="IPR050765">
    <property type="entry name" value="Riboflavin_Biosynth_HTPR"/>
</dbReference>
<protein>
    <submittedName>
        <fullName evidence="5">Riboflavin deaminase</fullName>
    </submittedName>
</protein>
<organism evidence="5 6">
    <name type="scientific">Parasutterella excrementihominis</name>
    <dbReference type="NCBI Taxonomy" id="487175"/>
    <lineage>
        <taxon>Bacteria</taxon>
        <taxon>Pseudomonadati</taxon>
        <taxon>Pseudomonadota</taxon>
        <taxon>Betaproteobacteria</taxon>
        <taxon>Burkholderiales</taxon>
        <taxon>Sutterellaceae</taxon>
        <taxon>Parasutterella</taxon>
    </lineage>
</organism>
<dbReference type="InterPro" id="IPR002734">
    <property type="entry name" value="RibDG_C"/>
</dbReference>
<name>A0A6I3RXZ5_9BURK</name>
<dbReference type="GO" id="GO:0009231">
    <property type="term" value="P:riboflavin biosynthetic process"/>
    <property type="evidence" value="ECO:0007669"/>
    <property type="project" value="InterPro"/>
</dbReference>
<evidence type="ECO:0000256" key="1">
    <source>
        <dbReference type="ARBA" id="ARBA00005104"/>
    </source>
</evidence>
<evidence type="ECO:0000256" key="2">
    <source>
        <dbReference type="ARBA" id="ARBA00022857"/>
    </source>
</evidence>
<dbReference type="InterPro" id="IPR024072">
    <property type="entry name" value="DHFR-like_dom_sf"/>
</dbReference>
<gene>
    <name evidence="5" type="ORF">GMD42_03345</name>
</gene>
<sequence length="271" mass="30281">MLQLGAYLEYGRGAAASHRTSLRLSPSPPRQKRRRKMKITCHMIMSVDGRLISKYWSPLYNASSSVTEVYEAADAKLSADGWIVGRKTMAEYGADVVEEKEPMEGHKTMQTNTFIGKREGRPLAVVFDIQGRLHYKSPTLPSGEHIVAVLGSHVTRAYQKELEEIGVSYIMRTPGSKLEETQSALKHLEQDFNVKHMLLEGGAITCGNFLQMGLVDELSMIVYPGLDGESGHPSVIECQGVVEPLKKNRLELIDCETVGSGYVWLRYNIHR</sequence>
<dbReference type="EMBL" id="WNCL01000006">
    <property type="protein sequence ID" value="MTU42672.1"/>
    <property type="molecule type" value="Genomic_DNA"/>
</dbReference>
<proteinExistence type="predicted"/>
<feature type="domain" description="Bacterial bifunctional deaminase-reductase C-terminal" evidence="4">
    <location>
        <begin position="38"/>
        <end position="263"/>
    </location>
</feature>
<evidence type="ECO:0000256" key="3">
    <source>
        <dbReference type="ARBA" id="ARBA00023002"/>
    </source>
</evidence>
<dbReference type="GO" id="GO:0008703">
    <property type="term" value="F:5-amino-6-(5-phosphoribosylamino)uracil reductase activity"/>
    <property type="evidence" value="ECO:0007669"/>
    <property type="project" value="InterPro"/>
</dbReference>
<evidence type="ECO:0000313" key="5">
    <source>
        <dbReference type="EMBL" id="MTU42672.1"/>
    </source>
</evidence>
<keyword evidence="2" id="KW-0521">NADP</keyword>
<dbReference type="Pfam" id="PF01872">
    <property type="entry name" value="RibD_C"/>
    <property type="match status" value="1"/>
</dbReference>
<keyword evidence="3" id="KW-0560">Oxidoreductase</keyword>
<dbReference type="AlphaFoldDB" id="A0A6I3RXZ5"/>
<comment type="caution">
    <text evidence="5">The sequence shown here is derived from an EMBL/GenBank/DDBJ whole genome shotgun (WGS) entry which is preliminary data.</text>
</comment>
<comment type="pathway">
    <text evidence="1">Cofactor biosynthesis; riboflavin biosynthesis.</text>
</comment>
<evidence type="ECO:0000259" key="4">
    <source>
        <dbReference type="Pfam" id="PF01872"/>
    </source>
</evidence>
<dbReference type="SUPFAM" id="SSF53597">
    <property type="entry name" value="Dihydrofolate reductase-like"/>
    <property type="match status" value="1"/>
</dbReference>
<reference evidence="5 6" key="1">
    <citation type="journal article" date="2019" name="Nat. Med.">
        <title>A library of human gut bacterial isolates paired with longitudinal multiomics data enables mechanistic microbiome research.</title>
        <authorList>
            <person name="Poyet M."/>
            <person name="Groussin M."/>
            <person name="Gibbons S.M."/>
            <person name="Avila-Pacheco J."/>
            <person name="Jiang X."/>
            <person name="Kearney S.M."/>
            <person name="Perrotta A.R."/>
            <person name="Berdy B."/>
            <person name="Zhao S."/>
            <person name="Lieberman T.D."/>
            <person name="Swanson P.K."/>
            <person name="Smith M."/>
            <person name="Roesemann S."/>
            <person name="Alexander J.E."/>
            <person name="Rich S.A."/>
            <person name="Livny J."/>
            <person name="Vlamakis H."/>
            <person name="Clish C."/>
            <person name="Bullock K."/>
            <person name="Deik A."/>
            <person name="Scott J."/>
            <person name="Pierce K.A."/>
            <person name="Xavier R.J."/>
            <person name="Alm E.J."/>
        </authorList>
    </citation>
    <scope>NUCLEOTIDE SEQUENCE [LARGE SCALE GENOMIC DNA]</scope>
    <source>
        <strain evidence="5 6">BIOML-A2</strain>
    </source>
</reference>
<evidence type="ECO:0000313" key="6">
    <source>
        <dbReference type="Proteomes" id="UP000462362"/>
    </source>
</evidence>
<dbReference type="PANTHER" id="PTHR38011">
    <property type="entry name" value="DIHYDROFOLATE REDUCTASE FAMILY PROTEIN (AFU_ORTHOLOGUE AFUA_8G06820)"/>
    <property type="match status" value="1"/>
</dbReference>
<accession>A0A6I3RXZ5</accession>